<organism evidence="3">
    <name type="scientific">Desulfofervidus auxilii</name>
    <dbReference type="NCBI Taxonomy" id="1621989"/>
    <lineage>
        <taxon>Bacteria</taxon>
        <taxon>Pseudomonadati</taxon>
        <taxon>Thermodesulfobacteriota</taxon>
        <taxon>Candidatus Desulfofervidia</taxon>
        <taxon>Candidatus Desulfofervidales</taxon>
        <taxon>Candidatus Desulfofervidaceae</taxon>
        <taxon>Candidatus Desulfofervidus</taxon>
    </lineage>
</organism>
<dbReference type="AlphaFoldDB" id="A0A7V1I3Y9"/>
<feature type="domain" description="4Fe-4S ferredoxin-type" evidence="1">
    <location>
        <begin position="29"/>
        <end position="58"/>
    </location>
</feature>
<name>A0A7V1I3Y9_DESA2</name>
<keyword evidence="4" id="KW-1185">Reference proteome</keyword>
<dbReference type="Proteomes" id="UP000886268">
    <property type="component" value="Unassembled WGS sequence"/>
</dbReference>
<dbReference type="InterPro" id="IPR017896">
    <property type="entry name" value="4Fe4S_Fe-S-bd"/>
</dbReference>
<dbReference type="Gene3D" id="3.30.70.20">
    <property type="match status" value="1"/>
</dbReference>
<evidence type="ECO:0000313" key="3">
    <source>
        <dbReference type="EMBL" id="HEB73917.1"/>
    </source>
</evidence>
<dbReference type="EMBL" id="CP013015">
    <property type="protein sequence ID" value="AMM42263.1"/>
    <property type="molecule type" value="Genomic_DNA"/>
</dbReference>
<reference evidence="2 4" key="1">
    <citation type="submission" date="2015-10" db="EMBL/GenBank/DDBJ databases">
        <title>Candidatus Desulfofervidus auxilii, a hydrogenotrophic sulfate-reducing bacterium involved in the thermophilic anaerobic oxidation of methane.</title>
        <authorList>
            <person name="Krukenberg V."/>
            <person name="Richter M."/>
            <person name="Wegener G."/>
        </authorList>
    </citation>
    <scope>NUCLEOTIDE SEQUENCE [LARGE SCALE GENOMIC DNA]</scope>
    <source>
        <strain evidence="2 4">HS1</strain>
    </source>
</reference>
<accession>A0A7V1I3Y9</accession>
<dbReference type="EMBL" id="DRKW01000093">
    <property type="protein sequence ID" value="HEB73917.1"/>
    <property type="molecule type" value="Genomic_DNA"/>
</dbReference>
<gene>
    <name evidence="3" type="ORF">ENJ03_01690</name>
    <name evidence="2" type="ORF">HS1_002481</name>
</gene>
<evidence type="ECO:0000259" key="1">
    <source>
        <dbReference type="PROSITE" id="PS51379"/>
    </source>
</evidence>
<dbReference type="RefSeq" id="WP_066066175.1">
    <property type="nucleotide sequence ID" value="NZ_CP013015.1"/>
</dbReference>
<dbReference type="Pfam" id="PF00037">
    <property type="entry name" value="Fer4"/>
    <property type="match status" value="1"/>
</dbReference>
<reference evidence="3" key="2">
    <citation type="journal article" date="2020" name="mSystems">
        <title>Genome- and Community-Level Interaction Insights into Carbon Utilization and Element Cycling Functions of Hydrothermarchaeota in Hydrothermal Sediment.</title>
        <authorList>
            <person name="Zhou Z."/>
            <person name="Liu Y."/>
            <person name="Xu W."/>
            <person name="Pan J."/>
            <person name="Luo Z.H."/>
            <person name="Li M."/>
        </authorList>
    </citation>
    <scope>NUCLEOTIDE SEQUENCE [LARGE SCALE GENOMIC DNA]</scope>
    <source>
        <strain evidence="3">HyVt-45</strain>
    </source>
</reference>
<dbReference type="Proteomes" id="UP000070560">
    <property type="component" value="Chromosome"/>
</dbReference>
<proteinExistence type="predicted"/>
<evidence type="ECO:0000313" key="4">
    <source>
        <dbReference type="Proteomes" id="UP000070560"/>
    </source>
</evidence>
<dbReference type="PROSITE" id="PS51379">
    <property type="entry name" value="4FE4S_FER_2"/>
    <property type="match status" value="1"/>
</dbReference>
<sequence length="69" mass="7600">MLKLICPQNCKRCFCEPICVLGAIIAQAGSIYVETDKCIGCGTCRRICITFSLDKALKDKTEDWLKGVA</sequence>
<evidence type="ECO:0000313" key="2">
    <source>
        <dbReference type="EMBL" id="AMM42263.1"/>
    </source>
</evidence>
<protein>
    <recommendedName>
        <fullName evidence="1">4Fe-4S ferredoxin-type domain-containing protein</fullName>
    </recommendedName>
</protein>
<dbReference type="SUPFAM" id="SSF54862">
    <property type="entry name" value="4Fe-4S ferredoxins"/>
    <property type="match status" value="1"/>
</dbReference>
<dbReference type="KEGG" id="daw:HS1_002481"/>
<dbReference type="OrthoDB" id="5520064at2"/>